<organism evidence="2 3">
    <name type="scientific">Diatrype stigma</name>
    <dbReference type="NCBI Taxonomy" id="117547"/>
    <lineage>
        <taxon>Eukaryota</taxon>
        <taxon>Fungi</taxon>
        <taxon>Dikarya</taxon>
        <taxon>Ascomycota</taxon>
        <taxon>Pezizomycotina</taxon>
        <taxon>Sordariomycetes</taxon>
        <taxon>Xylariomycetidae</taxon>
        <taxon>Xylariales</taxon>
        <taxon>Diatrypaceae</taxon>
        <taxon>Diatrype</taxon>
    </lineage>
</organism>
<keyword evidence="3" id="KW-1185">Reference proteome</keyword>
<evidence type="ECO:0008006" key="4">
    <source>
        <dbReference type="Google" id="ProtNLM"/>
    </source>
</evidence>
<evidence type="ECO:0000256" key="1">
    <source>
        <dbReference type="SAM" id="SignalP"/>
    </source>
</evidence>
<gene>
    <name evidence="2" type="ORF">SLS62_003562</name>
</gene>
<protein>
    <recommendedName>
        <fullName evidence="4">SSCRP protein</fullName>
    </recommendedName>
</protein>
<dbReference type="Proteomes" id="UP001320420">
    <property type="component" value="Unassembled WGS sequence"/>
</dbReference>
<keyword evidence="1" id="KW-0732">Signal</keyword>
<comment type="caution">
    <text evidence="2">The sequence shown here is derived from an EMBL/GenBank/DDBJ whole genome shotgun (WGS) entry which is preliminary data.</text>
</comment>
<proteinExistence type="predicted"/>
<evidence type="ECO:0000313" key="2">
    <source>
        <dbReference type="EMBL" id="KAK7754541.1"/>
    </source>
</evidence>
<evidence type="ECO:0000313" key="3">
    <source>
        <dbReference type="Proteomes" id="UP001320420"/>
    </source>
</evidence>
<feature type="signal peptide" evidence="1">
    <location>
        <begin position="1"/>
        <end position="17"/>
    </location>
</feature>
<dbReference type="AlphaFoldDB" id="A0AAN9UV45"/>
<dbReference type="EMBL" id="JAKJXP020000020">
    <property type="protein sequence ID" value="KAK7754541.1"/>
    <property type="molecule type" value="Genomic_DNA"/>
</dbReference>
<accession>A0AAN9UV45</accession>
<name>A0AAN9UV45_9PEZI</name>
<feature type="chain" id="PRO_5042835954" description="SSCRP protein" evidence="1">
    <location>
        <begin position="18"/>
        <end position="146"/>
    </location>
</feature>
<sequence length="146" mass="15369">MKFLYSSVLAMAATAFSSPIEDPQVQVAHLTFHGGPASYELAVPADGTVVQTNNNMAVNLIDAPDYNAQPGCQFHTVGQVMLQGRLTADGLQQIAVGPPQPILSVSCQGMCVPTNGVCYGDDGQYVGPCCSGFCAATRCRPWNITD</sequence>
<reference evidence="2 3" key="1">
    <citation type="submission" date="2024-02" db="EMBL/GenBank/DDBJ databases">
        <title>De novo assembly and annotation of 12 fungi associated with fruit tree decline syndrome in Ontario, Canada.</title>
        <authorList>
            <person name="Sulman M."/>
            <person name="Ellouze W."/>
            <person name="Ilyukhin E."/>
        </authorList>
    </citation>
    <scope>NUCLEOTIDE SEQUENCE [LARGE SCALE GENOMIC DNA]</scope>
    <source>
        <strain evidence="2 3">M11/M66-122</strain>
    </source>
</reference>